<organism evidence="8 9">
    <name type="scientific">Sphingomonas spermidinifaciens</name>
    <dbReference type="NCBI Taxonomy" id="1141889"/>
    <lineage>
        <taxon>Bacteria</taxon>
        <taxon>Pseudomonadati</taxon>
        <taxon>Pseudomonadota</taxon>
        <taxon>Alphaproteobacteria</taxon>
        <taxon>Sphingomonadales</taxon>
        <taxon>Sphingomonadaceae</taxon>
        <taxon>Sphingomonas</taxon>
    </lineage>
</organism>
<sequence length="201" mass="22196">MTDWITDLIEGTGYLGIMLLMFLENLFPPLPSEVIMPMAGFTASRGELSIIGVLAAGTAGTVLGALFWYVVARWLGEERLKRWADRHGRWITLHPREIDRIDNWFDRHSRWAVPAGHLVPGIRTLISIPAGLFGMKPVPFILLTTLGAGAWTSALGMAGWVLGSKFDSVERYMGPASTAIMAAIALYYVYRVATFRRGEAA</sequence>
<feature type="transmembrane region" description="Helical" evidence="6">
    <location>
        <begin position="140"/>
        <end position="160"/>
    </location>
</feature>
<evidence type="ECO:0000256" key="2">
    <source>
        <dbReference type="ARBA" id="ARBA00022475"/>
    </source>
</evidence>
<dbReference type="AlphaFoldDB" id="A0A2A4B5X0"/>
<feature type="domain" description="VTT" evidence="7">
    <location>
        <begin position="30"/>
        <end position="160"/>
    </location>
</feature>
<keyword evidence="2" id="KW-1003">Cell membrane</keyword>
<dbReference type="RefSeq" id="WP_096341557.1">
    <property type="nucleotide sequence ID" value="NZ_NWMW01000001.1"/>
</dbReference>
<dbReference type="EMBL" id="NWMW01000001">
    <property type="protein sequence ID" value="PCD03158.1"/>
    <property type="molecule type" value="Genomic_DNA"/>
</dbReference>
<evidence type="ECO:0000256" key="6">
    <source>
        <dbReference type="SAM" id="Phobius"/>
    </source>
</evidence>
<keyword evidence="5 6" id="KW-0472">Membrane</keyword>
<evidence type="ECO:0000259" key="7">
    <source>
        <dbReference type="Pfam" id="PF09335"/>
    </source>
</evidence>
<keyword evidence="9" id="KW-1185">Reference proteome</keyword>
<name>A0A2A4B5X0_9SPHN</name>
<protein>
    <submittedName>
        <fullName evidence="8">Alkaline phosphatase</fullName>
    </submittedName>
</protein>
<evidence type="ECO:0000256" key="5">
    <source>
        <dbReference type="ARBA" id="ARBA00023136"/>
    </source>
</evidence>
<keyword evidence="4 6" id="KW-1133">Transmembrane helix</keyword>
<dbReference type="Proteomes" id="UP000218366">
    <property type="component" value="Unassembled WGS sequence"/>
</dbReference>
<dbReference type="OrthoDB" id="9813426at2"/>
<feature type="transmembrane region" description="Helical" evidence="6">
    <location>
        <begin position="12"/>
        <end position="30"/>
    </location>
</feature>
<comment type="caution">
    <text evidence="8">The sequence shown here is derived from an EMBL/GenBank/DDBJ whole genome shotgun (WGS) entry which is preliminary data.</text>
</comment>
<evidence type="ECO:0000313" key="9">
    <source>
        <dbReference type="Proteomes" id="UP000218366"/>
    </source>
</evidence>
<accession>A0A2A4B5X0</accession>
<reference evidence="8 9" key="1">
    <citation type="submission" date="2017-09" db="EMBL/GenBank/DDBJ databases">
        <title>Sphingomonas spermidinifaciens 9NM-10, whole genome shotgun sequence.</title>
        <authorList>
            <person name="Feng G."/>
            <person name="Zhu H."/>
        </authorList>
    </citation>
    <scope>NUCLEOTIDE SEQUENCE [LARGE SCALE GENOMIC DNA]</scope>
    <source>
        <strain evidence="8 9">9NM-10</strain>
    </source>
</reference>
<keyword evidence="3 6" id="KW-0812">Transmembrane</keyword>
<evidence type="ECO:0000313" key="8">
    <source>
        <dbReference type="EMBL" id="PCD03158.1"/>
    </source>
</evidence>
<gene>
    <name evidence="8" type="ORF">COC42_01685</name>
</gene>
<dbReference type="InterPro" id="IPR032816">
    <property type="entry name" value="VTT_dom"/>
</dbReference>
<evidence type="ECO:0000256" key="1">
    <source>
        <dbReference type="ARBA" id="ARBA00004651"/>
    </source>
</evidence>
<evidence type="ECO:0000256" key="4">
    <source>
        <dbReference type="ARBA" id="ARBA00022989"/>
    </source>
</evidence>
<feature type="transmembrane region" description="Helical" evidence="6">
    <location>
        <begin position="172"/>
        <end position="190"/>
    </location>
</feature>
<dbReference type="PANTHER" id="PTHR42709">
    <property type="entry name" value="ALKALINE PHOSPHATASE LIKE PROTEIN"/>
    <property type="match status" value="1"/>
</dbReference>
<dbReference type="GO" id="GO:0005886">
    <property type="term" value="C:plasma membrane"/>
    <property type="evidence" value="ECO:0007669"/>
    <property type="project" value="UniProtKB-SubCell"/>
</dbReference>
<feature type="transmembrane region" description="Helical" evidence="6">
    <location>
        <begin position="50"/>
        <end position="72"/>
    </location>
</feature>
<dbReference type="InterPro" id="IPR051311">
    <property type="entry name" value="DedA_domain"/>
</dbReference>
<proteinExistence type="predicted"/>
<dbReference type="Pfam" id="PF09335">
    <property type="entry name" value="VTT_dom"/>
    <property type="match status" value="1"/>
</dbReference>
<evidence type="ECO:0000256" key="3">
    <source>
        <dbReference type="ARBA" id="ARBA00022692"/>
    </source>
</evidence>
<dbReference type="PANTHER" id="PTHR42709:SF6">
    <property type="entry name" value="UNDECAPRENYL PHOSPHATE TRANSPORTER A"/>
    <property type="match status" value="1"/>
</dbReference>
<comment type="subcellular location">
    <subcellularLocation>
        <location evidence="1">Cell membrane</location>
        <topology evidence="1">Multi-pass membrane protein</topology>
    </subcellularLocation>
</comment>